<gene>
    <name evidence="1" type="ORF">K469DRAFT_712495</name>
</gene>
<evidence type="ECO:0000313" key="2">
    <source>
        <dbReference type="Proteomes" id="UP000800200"/>
    </source>
</evidence>
<name>A0A6A6ERU6_9PEZI</name>
<keyword evidence="2" id="KW-1185">Reference proteome</keyword>
<proteinExistence type="predicted"/>
<dbReference type="EMBL" id="ML994613">
    <property type="protein sequence ID" value="KAF2193712.1"/>
    <property type="molecule type" value="Genomic_DNA"/>
</dbReference>
<dbReference type="AlphaFoldDB" id="A0A6A6ERU6"/>
<dbReference type="Proteomes" id="UP000800200">
    <property type="component" value="Unassembled WGS sequence"/>
</dbReference>
<accession>A0A6A6ERU6</accession>
<organism evidence="1 2">
    <name type="scientific">Zopfia rhizophila CBS 207.26</name>
    <dbReference type="NCBI Taxonomy" id="1314779"/>
    <lineage>
        <taxon>Eukaryota</taxon>
        <taxon>Fungi</taxon>
        <taxon>Dikarya</taxon>
        <taxon>Ascomycota</taxon>
        <taxon>Pezizomycotina</taxon>
        <taxon>Dothideomycetes</taxon>
        <taxon>Dothideomycetes incertae sedis</taxon>
        <taxon>Zopfiaceae</taxon>
        <taxon>Zopfia</taxon>
    </lineage>
</organism>
<evidence type="ECO:0000313" key="1">
    <source>
        <dbReference type="EMBL" id="KAF2193712.1"/>
    </source>
</evidence>
<reference evidence="1" key="1">
    <citation type="journal article" date="2020" name="Stud. Mycol.">
        <title>101 Dothideomycetes genomes: a test case for predicting lifestyles and emergence of pathogens.</title>
        <authorList>
            <person name="Haridas S."/>
            <person name="Albert R."/>
            <person name="Binder M."/>
            <person name="Bloem J."/>
            <person name="Labutti K."/>
            <person name="Salamov A."/>
            <person name="Andreopoulos B."/>
            <person name="Baker S."/>
            <person name="Barry K."/>
            <person name="Bills G."/>
            <person name="Bluhm B."/>
            <person name="Cannon C."/>
            <person name="Castanera R."/>
            <person name="Culley D."/>
            <person name="Daum C."/>
            <person name="Ezra D."/>
            <person name="Gonzalez J."/>
            <person name="Henrissat B."/>
            <person name="Kuo A."/>
            <person name="Liang C."/>
            <person name="Lipzen A."/>
            <person name="Lutzoni F."/>
            <person name="Magnuson J."/>
            <person name="Mondo S."/>
            <person name="Nolan M."/>
            <person name="Ohm R."/>
            <person name="Pangilinan J."/>
            <person name="Park H.-J."/>
            <person name="Ramirez L."/>
            <person name="Alfaro M."/>
            <person name="Sun H."/>
            <person name="Tritt A."/>
            <person name="Yoshinaga Y."/>
            <person name="Zwiers L.-H."/>
            <person name="Turgeon B."/>
            <person name="Goodwin S."/>
            <person name="Spatafora J."/>
            <person name="Crous P."/>
            <person name="Grigoriev I."/>
        </authorList>
    </citation>
    <scope>NUCLEOTIDE SEQUENCE</scope>
    <source>
        <strain evidence="1">CBS 207.26</strain>
    </source>
</reference>
<sequence length="85" mass="9748">MSTKVEFPPSLSWPKNRVTCGSVRKGVCERIHGQDECPRRLFLRIMAYCIWWDTANEVTSNAILLALRSLLLRLQHMLVALYSGV</sequence>
<protein>
    <submittedName>
        <fullName evidence="1">Uncharacterized protein</fullName>
    </submittedName>
</protein>